<dbReference type="InterPro" id="IPR002325">
    <property type="entry name" value="Cyt_f"/>
</dbReference>
<feature type="transmembrane region" description="Helical" evidence="25">
    <location>
        <begin position="202"/>
        <end position="226"/>
    </location>
</feature>
<evidence type="ECO:0000256" key="24">
    <source>
        <dbReference type="ARBA" id="ARBA00025834"/>
    </source>
</evidence>
<feature type="transmembrane region" description="Helical" evidence="25">
    <location>
        <begin position="169"/>
        <end position="190"/>
    </location>
</feature>
<evidence type="ECO:0000256" key="9">
    <source>
        <dbReference type="ARBA" id="ARBA00015395"/>
    </source>
</evidence>
<keyword evidence="21" id="KW-0408">Iron</keyword>
<dbReference type="GO" id="GO:0009522">
    <property type="term" value="C:photosystem I"/>
    <property type="evidence" value="ECO:0007669"/>
    <property type="project" value="InterPro"/>
</dbReference>
<dbReference type="PANTHER" id="PTHR33288">
    <property type="match status" value="1"/>
</dbReference>
<feature type="domain" description="CoA carboxyltransferase N-terminal" evidence="26">
    <location>
        <begin position="1"/>
        <end position="130"/>
    </location>
</feature>
<name>A0AAD9WKR0_9ROSI</name>
<evidence type="ECO:0000256" key="2">
    <source>
        <dbReference type="ARBA" id="ARBA00002862"/>
    </source>
</evidence>
<evidence type="ECO:0000256" key="8">
    <source>
        <dbReference type="ARBA" id="ARBA00013528"/>
    </source>
</evidence>
<dbReference type="InterPro" id="IPR036826">
    <property type="entry name" value="Cyt_f_lg_dom_sf"/>
</dbReference>
<evidence type="ECO:0000256" key="14">
    <source>
        <dbReference type="ARBA" id="ARBA00022692"/>
    </source>
</evidence>
<dbReference type="SUPFAM" id="SSF52096">
    <property type="entry name" value="ClpP/crotonase"/>
    <property type="match status" value="1"/>
</dbReference>
<sequence length="606" mass="67687">MNICEQCGYYLKISSSDRIELSVDPGTWDPMDDGMVSLDPIEFHSEEEPYKDRIYSYQKKTGLTEAVQTGTGQLNGIPVAIGVMDFQFMGGSMGSVVGEKITRLIEYATNKPLPLILVCASGGARMQEGMNLFLLFHKMQLDLLCMSWRSEYIWIEFIAGSRKTSNFCWAFILFLGSLGFLLVGISSYLDKNLISFFPSQQIIFFPQGIVMSFYGIAGLFISSYLWCTITWNVGSGYDRFDRKEGIVCIFRWGFPGKNRRIFLRFLMKDIQSIRIEVKEGIYARRVLYMEIRGLGDVPLTRTDENLTPREIEQKAAELAYFLRVPIEQGFENPREATGRIVCANCHLANKPVDIEVPQAVLPDTVFEAVVRIPYDMQLKQVLANGKKGGLNVGAVLILPEGFELAPPSRISPEMKEKIGNLSFQNYGPTKKSILVIGPVPGKKYSEITFPILSPDPATNKDVHFLKYPIYVGGNRGRGQIYPDGTKSNNTVYNATAAGIVSKIIRKEKGGYEITITDALDGRQVVDIIPPGPDLRVSEGESIKLDQPLTSNPNVGGFGQGDAEIVLQDPLRVQGLLFFLASVVLAQIFLVLKKKQFEKVQLSEMNF</sequence>
<dbReference type="Pfam" id="PF01039">
    <property type="entry name" value="Carboxyl_trans"/>
    <property type="match status" value="1"/>
</dbReference>
<dbReference type="EMBL" id="JANJYI010000041">
    <property type="protein sequence ID" value="KAK2633543.1"/>
    <property type="molecule type" value="Genomic_DNA"/>
</dbReference>
<dbReference type="Gene3D" id="1.20.5.700">
    <property type="entry name" value="Single helix bin"/>
    <property type="match status" value="1"/>
</dbReference>
<keyword evidence="22" id="KW-0793">Thylakoid</keyword>
<keyword evidence="20 25" id="KW-1133">Transmembrane helix</keyword>
<evidence type="ECO:0000256" key="18">
    <source>
        <dbReference type="ARBA" id="ARBA00022840"/>
    </source>
</evidence>
<dbReference type="Proteomes" id="UP001280121">
    <property type="component" value="Unassembled WGS sequence"/>
</dbReference>
<keyword evidence="11" id="KW-0602">Photosynthesis</keyword>
<evidence type="ECO:0000256" key="1">
    <source>
        <dbReference type="ARBA" id="ARBA00001971"/>
    </source>
</evidence>
<dbReference type="Gene3D" id="2.40.50.100">
    <property type="match status" value="1"/>
</dbReference>
<dbReference type="GO" id="GO:0009055">
    <property type="term" value="F:electron transfer activity"/>
    <property type="evidence" value="ECO:0007669"/>
    <property type="project" value="InterPro"/>
</dbReference>
<evidence type="ECO:0000256" key="20">
    <source>
        <dbReference type="ARBA" id="ARBA00022989"/>
    </source>
</evidence>
<organism evidence="27 28">
    <name type="scientific">Dipteronia dyeriana</name>
    <dbReference type="NCBI Taxonomy" id="168575"/>
    <lineage>
        <taxon>Eukaryota</taxon>
        <taxon>Viridiplantae</taxon>
        <taxon>Streptophyta</taxon>
        <taxon>Embryophyta</taxon>
        <taxon>Tracheophyta</taxon>
        <taxon>Spermatophyta</taxon>
        <taxon>Magnoliopsida</taxon>
        <taxon>eudicotyledons</taxon>
        <taxon>Gunneridae</taxon>
        <taxon>Pentapetalae</taxon>
        <taxon>rosids</taxon>
        <taxon>malvids</taxon>
        <taxon>Sapindales</taxon>
        <taxon>Sapindaceae</taxon>
        <taxon>Hippocastanoideae</taxon>
        <taxon>Acereae</taxon>
        <taxon>Dipteronia</taxon>
    </lineage>
</organism>
<dbReference type="Gene3D" id="2.60.40.830">
    <property type="entry name" value="Cytochrome f large domain"/>
    <property type="match status" value="1"/>
</dbReference>
<dbReference type="InterPro" id="IPR011054">
    <property type="entry name" value="Rudment_hybrid_motif"/>
</dbReference>
<dbReference type="Gene3D" id="3.90.226.10">
    <property type="entry name" value="2-enoyl-CoA Hydratase, Chain A, domain 1"/>
    <property type="match status" value="1"/>
</dbReference>
<evidence type="ECO:0000256" key="10">
    <source>
        <dbReference type="ARBA" id="ARBA00022448"/>
    </source>
</evidence>
<dbReference type="InterPro" id="IPR024094">
    <property type="entry name" value="Cyt_f_lg_dom"/>
</dbReference>
<protein>
    <recommendedName>
        <fullName evidence="8">Cytochrome f</fullName>
    </recommendedName>
    <alternativeName>
        <fullName evidence="9">Photosystem I assembly protein Ycf4</fullName>
    </alternativeName>
</protein>
<evidence type="ECO:0000256" key="22">
    <source>
        <dbReference type="ARBA" id="ARBA00023078"/>
    </source>
</evidence>
<comment type="similarity">
    <text evidence="6">Belongs to the Ycf4 family.</text>
</comment>
<dbReference type="InterPro" id="IPR034733">
    <property type="entry name" value="AcCoA_carboxyl_beta"/>
</dbReference>
<evidence type="ECO:0000313" key="28">
    <source>
        <dbReference type="Proteomes" id="UP001280121"/>
    </source>
</evidence>
<evidence type="ECO:0000313" key="27">
    <source>
        <dbReference type="EMBL" id="KAK2633543.1"/>
    </source>
</evidence>
<keyword evidence="28" id="KW-1185">Reference proteome</keyword>
<dbReference type="HAMAP" id="MF_00437">
    <property type="entry name" value="Ycf4"/>
    <property type="match status" value="1"/>
</dbReference>
<dbReference type="InterPro" id="IPR003359">
    <property type="entry name" value="PSI_Ycf4_assembly"/>
</dbReference>
<dbReference type="SUPFAM" id="SSF103431">
    <property type="entry name" value="Cytochrome f subunit of the cytochrome b6f complex, transmembrane anchor"/>
    <property type="match status" value="1"/>
</dbReference>
<feature type="transmembrane region" description="Helical" evidence="25">
    <location>
        <begin position="572"/>
        <end position="591"/>
    </location>
</feature>
<dbReference type="GO" id="GO:0009535">
    <property type="term" value="C:chloroplast thylakoid membrane"/>
    <property type="evidence" value="ECO:0007669"/>
    <property type="project" value="UniProtKB-SubCell"/>
</dbReference>
<keyword evidence="16" id="KW-0732">Signal</keyword>
<dbReference type="FunFam" id="1.20.5.700:FF:000001">
    <property type="entry name" value="Cytochrome f"/>
    <property type="match status" value="1"/>
</dbReference>
<dbReference type="PROSITE" id="PS50980">
    <property type="entry name" value="COA_CT_NTER"/>
    <property type="match status" value="1"/>
</dbReference>
<dbReference type="InterPro" id="IPR024058">
    <property type="entry name" value="Cyt-f_TM"/>
</dbReference>
<dbReference type="GO" id="GO:0005524">
    <property type="term" value="F:ATP binding"/>
    <property type="evidence" value="ECO:0007669"/>
    <property type="project" value="UniProtKB-KW"/>
</dbReference>
<evidence type="ECO:0000256" key="13">
    <source>
        <dbReference type="ARBA" id="ARBA00022640"/>
    </source>
</evidence>
<dbReference type="SUPFAM" id="SSF49441">
    <property type="entry name" value="Cytochrome f, large domain"/>
    <property type="match status" value="1"/>
</dbReference>
<comment type="function">
    <text evidence="3">Component of the cytochrome b6-f complex, which mediates electron transfer between photosystem II (PSII) and photosystem I (PSI), cyclic electron flow around PSI, and state transitions.</text>
</comment>
<comment type="caution">
    <text evidence="27">The sequence shown here is derived from an EMBL/GenBank/DDBJ whole genome shotgun (WGS) entry which is preliminary data.</text>
</comment>
<dbReference type="Pfam" id="PF01333">
    <property type="entry name" value="Apocytochr_F_C"/>
    <property type="match status" value="1"/>
</dbReference>
<keyword evidence="18" id="KW-0067">ATP-binding</keyword>
<dbReference type="FunFam" id="2.60.40.830:FF:000001">
    <property type="entry name" value="Cytochrome f"/>
    <property type="match status" value="1"/>
</dbReference>
<evidence type="ECO:0000256" key="11">
    <source>
        <dbReference type="ARBA" id="ARBA00022531"/>
    </source>
</evidence>
<dbReference type="InterPro" id="IPR011762">
    <property type="entry name" value="COA_CT_N"/>
</dbReference>
<keyword evidence="15" id="KW-0479">Metal-binding</keyword>
<dbReference type="Pfam" id="PF16639">
    <property type="entry name" value="Apocytochr_F_N"/>
    <property type="match status" value="1"/>
</dbReference>
<keyword evidence="19" id="KW-0249">Electron transport</keyword>
<keyword evidence="17" id="KW-0547">Nucleotide-binding</keyword>
<comment type="cofactor">
    <cofactor evidence="1">
        <name>heme</name>
        <dbReference type="ChEBI" id="CHEBI:30413"/>
    </cofactor>
</comment>
<evidence type="ECO:0000256" key="3">
    <source>
        <dbReference type="ARBA" id="ARBA00003068"/>
    </source>
</evidence>
<comment type="subcellular location">
    <subcellularLocation>
        <location evidence="4">Membrane</location>
        <topology evidence="4">Multi-pass membrane protein</topology>
    </subcellularLocation>
    <subcellularLocation>
        <location evidence="5">Plastid</location>
        <location evidence="5">Chloroplast thylakoid membrane</location>
        <topology evidence="5">Single-pass membrane protein</topology>
    </subcellularLocation>
</comment>
<keyword evidence="12" id="KW-0349">Heme</keyword>
<dbReference type="InterPro" id="IPR029045">
    <property type="entry name" value="ClpP/crotonase-like_dom_sf"/>
</dbReference>
<comment type="function">
    <text evidence="2">Seems to be required for the assembly of the photosystem I complex.</text>
</comment>
<evidence type="ECO:0000256" key="21">
    <source>
        <dbReference type="ARBA" id="ARBA00023004"/>
    </source>
</evidence>
<evidence type="ECO:0000256" key="25">
    <source>
        <dbReference type="SAM" id="Phobius"/>
    </source>
</evidence>
<reference evidence="27" key="1">
    <citation type="journal article" date="2023" name="Plant J.">
        <title>Genome sequences and population genomics provide insights into the demographic history, inbreeding, and mutation load of two 'living fossil' tree species of Dipteronia.</title>
        <authorList>
            <person name="Feng Y."/>
            <person name="Comes H.P."/>
            <person name="Chen J."/>
            <person name="Zhu S."/>
            <person name="Lu R."/>
            <person name="Zhang X."/>
            <person name="Li P."/>
            <person name="Qiu J."/>
            <person name="Olsen K.M."/>
            <person name="Qiu Y."/>
        </authorList>
    </citation>
    <scope>NUCLEOTIDE SEQUENCE</scope>
    <source>
        <strain evidence="27">KIB01</strain>
    </source>
</reference>
<evidence type="ECO:0000256" key="7">
    <source>
        <dbReference type="ARBA" id="ARBA00008923"/>
    </source>
</evidence>
<dbReference type="PROSITE" id="PS51010">
    <property type="entry name" value="CYTF"/>
    <property type="match status" value="1"/>
</dbReference>
<gene>
    <name evidence="27" type="ORF">Ddye_032613</name>
</gene>
<accession>A0AAD9WKR0</accession>
<dbReference type="GO" id="GO:0015979">
    <property type="term" value="P:photosynthesis"/>
    <property type="evidence" value="ECO:0007669"/>
    <property type="project" value="UniProtKB-KW"/>
</dbReference>
<proteinExistence type="inferred from homology"/>
<comment type="subunit">
    <text evidence="24">The 4 large subunits of the cytochrome b6-f complex are cytochrome b6, subunit IV (17 kDa polypeptide, PetD), cytochrome f and the Rieske protein, while the 4 small subunits are PetG, PetL, PetM and PetN. The complex functions as a dimer.</text>
</comment>
<comment type="similarity">
    <text evidence="7">Belongs to the cytochrome f family.</text>
</comment>
<dbReference type="AlphaFoldDB" id="A0AAD9WKR0"/>
<dbReference type="SUPFAM" id="SSF51246">
    <property type="entry name" value="Rudiment single hybrid motif"/>
    <property type="match status" value="1"/>
</dbReference>
<evidence type="ECO:0000256" key="12">
    <source>
        <dbReference type="ARBA" id="ARBA00022617"/>
    </source>
</evidence>
<evidence type="ECO:0000256" key="5">
    <source>
        <dbReference type="ARBA" id="ARBA00004581"/>
    </source>
</evidence>
<keyword evidence="14 25" id="KW-0812">Transmembrane</keyword>
<dbReference type="PRINTS" id="PR00610">
    <property type="entry name" value="CYTOCHROMEF"/>
</dbReference>
<evidence type="ECO:0000256" key="16">
    <source>
        <dbReference type="ARBA" id="ARBA00022729"/>
    </source>
</evidence>
<dbReference type="FunFam" id="2.40.50.100:FF:000007">
    <property type="entry name" value="Cytochrome f"/>
    <property type="match status" value="1"/>
</dbReference>
<evidence type="ECO:0000256" key="4">
    <source>
        <dbReference type="ARBA" id="ARBA00004141"/>
    </source>
</evidence>
<evidence type="ECO:0000259" key="26">
    <source>
        <dbReference type="PROSITE" id="PS50980"/>
    </source>
</evidence>
<evidence type="ECO:0000256" key="15">
    <source>
        <dbReference type="ARBA" id="ARBA00022723"/>
    </source>
</evidence>
<dbReference type="Pfam" id="PF02392">
    <property type="entry name" value="Ycf4"/>
    <property type="match status" value="1"/>
</dbReference>
<evidence type="ECO:0000256" key="19">
    <source>
        <dbReference type="ARBA" id="ARBA00022982"/>
    </source>
</evidence>
<dbReference type="PANTHER" id="PTHR33288:SF10">
    <property type="entry name" value="CYTOCHROME F"/>
    <property type="match status" value="1"/>
</dbReference>
<dbReference type="GO" id="GO:0020037">
    <property type="term" value="F:heme binding"/>
    <property type="evidence" value="ECO:0007669"/>
    <property type="project" value="InterPro"/>
</dbReference>
<dbReference type="HAMAP" id="MF_00610">
    <property type="entry name" value="Cytb6_f_cytF"/>
    <property type="match status" value="1"/>
</dbReference>
<evidence type="ECO:0000256" key="17">
    <source>
        <dbReference type="ARBA" id="ARBA00022741"/>
    </source>
</evidence>
<evidence type="ECO:0000256" key="6">
    <source>
        <dbReference type="ARBA" id="ARBA00008198"/>
    </source>
</evidence>
<keyword evidence="23 25" id="KW-0472">Membrane</keyword>
<keyword evidence="10" id="KW-0813">Transport</keyword>
<evidence type="ECO:0000256" key="23">
    <source>
        <dbReference type="ARBA" id="ARBA00023136"/>
    </source>
</evidence>
<keyword evidence="13" id="KW-0934">Plastid</keyword>
<dbReference type="GO" id="GO:0005506">
    <property type="term" value="F:iron ion binding"/>
    <property type="evidence" value="ECO:0007669"/>
    <property type="project" value="InterPro"/>
</dbReference>